<evidence type="ECO:0000313" key="2">
    <source>
        <dbReference type="EMBL" id="MXQ64304.1"/>
    </source>
</evidence>
<keyword evidence="3" id="KW-1185">Reference proteome</keyword>
<organism evidence="2 3">
    <name type="scientific">Actinomadura rayongensis</name>
    <dbReference type="NCBI Taxonomy" id="1429076"/>
    <lineage>
        <taxon>Bacteria</taxon>
        <taxon>Bacillati</taxon>
        <taxon>Actinomycetota</taxon>
        <taxon>Actinomycetes</taxon>
        <taxon>Streptosporangiales</taxon>
        <taxon>Thermomonosporaceae</taxon>
        <taxon>Actinomadura</taxon>
    </lineage>
</organism>
<sequence length="77" mass="7819">MVRAYVLIQTDAGCAAEVTEHVRGAPGVGEVVAVTGPYDVIAQVEAADVGVLGRTVVDSVQAAPGVVRTLTCPITDL</sequence>
<protein>
    <submittedName>
        <fullName evidence="2">Lrp/AsnC family transcriptional regulator</fullName>
    </submittedName>
</protein>
<dbReference type="SUPFAM" id="SSF54909">
    <property type="entry name" value="Dimeric alpha+beta barrel"/>
    <property type="match status" value="1"/>
</dbReference>
<accession>A0A6I4WB74</accession>
<dbReference type="InterPro" id="IPR019887">
    <property type="entry name" value="Tscrpt_reg_AsnC/Lrp_C"/>
</dbReference>
<dbReference type="Gene3D" id="3.30.70.920">
    <property type="match status" value="1"/>
</dbReference>
<dbReference type="RefSeq" id="WP_161102552.1">
    <property type="nucleotide sequence ID" value="NZ_JBHLYI010000013.1"/>
</dbReference>
<dbReference type="EMBL" id="WUTW01000002">
    <property type="protein sequence ID" value="MXQ64304.1"/>
    <property type="molecule type" value="Genomic_DNA"/>
</dbReference>
<dbReference type="Pfam" id="PF01037">
    <property type="entry name" value="AsnC_trans_reg"/>
    <property type="match status" value="1"/>
</dbReference>
<gene>
    <name evidence="2" type="ORF">GQ466_09670</name>
</gene>
<name>A0A6I4WB74_9ACTN</name>
<proteinExistence type="predicted"/>
<feature type="domain" description="Transcription regulator AsnC/Lrp ligand binding" evidence="1">
    <location>
        <begin position="6"/>
        <end position="73"/>
    </location>
</feature>
<evidence type="ECO:0000259" key="1">
    <source>
        <dbReference type="Pfam" id="PF01037"/>
    </source>
</evidence>
<comment type="caution">
    <text evidence="2">The sequence shown here is derived from an EMBL/GenBank/DDBJ whole genome shotgun (WGS) entry which is preliminary data.</text>
</comment>
<dbReference type="OrthoDB" id="9797216at2"/>
<dbReference type="InterPro" id="IPR011008">
    <property type="entry name" value="Dimeric_a/b-barrel"/>
</dbReference>
<dbReference type="AlphaFoldDB" id="A0A6I4WB74"/>
<evidence type="ECO:0000313" key="3">
    <source>
        <dbReference type="Proteomes" id="UP000431901"/>
    </source>
</evidence>
<dbReference type="Proteomes" id="UP000431901">
    <property type="component" value="Unassembled WGS sequence"/>
</dbReference>
<reference evidence="2 3" key="1">
    <citation type="submission" date="2019-12" db="EMBL/GenBank/DDBJ databases">
        <title>Nocardia macrotermitis sp. nov. and Nocardia aurantia sp. nov., isolated from the gut of the fungus growing-termite Macrotermes natalensis.</title>
        <authorList>
            <person name="Christine B."/>
            <person name="Rene B."/>
        </authorList>
    </citation>
    <scope>NUCLEOTIDE SEQUENCE [LARGE SCALE GENOMIC DNA]</scope>
    <source>
        <strain evidence="2 3">DSM 102126</strain>
    </source>
</reference>